<reference evidence="2" key="1">
    <citation type="journal article" date="2022" name="Mol. Ecol. Resour.">
        <title>The genomes of chicory, endive, great burdock and yacon provide insights into Asteraceae palaeo-polyploidization history and plant inulin production.</title>
        <authorList>
            <person name="Fan W."/>
            <person name="Wang S."/>
            <person name="Wang H."/>
            <person name="Wang A."/>
            <person name="Jiang F."/>
            <person name="Liu H."/>
            <person name="Zhao H."/>
            <person name="Xu D."/>
            <person name="Zhang Y."/>
        </authorList>
    </citation>
    <scope>NUCLEOTIDE SEQUENCE [LARGE SCALE GENOMIC DNA]</scope>
    <source>
        <strain evidence="2">cv. Punajuju</strain>
    </source>
</reference>
<sequence length="277" mass="31909">MRFLFRLQPRSLNNHWCRSALVWISIRHLMNLDRLWYGSSPDLILIYTSFGLDLHRIWFEFGLDLHRLSFGSPPGLLSIILIPCFIYTGFSPPLTGDSTTGKPIITNQSWIDTIDGNYPPPLDAHLVASVMTVWNQLQPEYAANIWNEAFNKRLGTQVLIMDSDLHNDTEIGLLHHYLLFEELALTVQGLFDKIKLIELSGTFEDEFSSVCTSMKDLCHDVFGVANEKKDHRFVKGNRELACAIIKTDIQESIECWHNTKWKSIHPVFFTAPLRNFE</sequence>
<protein>
    <submittedName>
        <fullName evidence="1">Uncharacterized protein</fullName>
    </submittedName>
</protein>
<dbReference type="EMBL" id="CM042014">
    <property type="protein sequence ID" value="KAI3723724.1"/>
    <property type="molecule type" value="Genomic_DNA"/>
</dbReference>
<reference evidence="1 2" key="2">
    <citation type="journal article" date="2022" name="Mol. Ecol. Resour.">
        <title>The genomes of chicory, endive, great burdock and yacon provide insights into Asteraceae paleo-polyploidization history and plant inulin production.</title>
        <authorList>
            <person name="Fan W."/>
            <person name="Wang S."/>
            <person name="Wang H."/>
            <person name="Wang A."/>
            <person name="Jiang F."/>
            <person name="Liu H."/>
            <person name="Zhao H."/>
            <person name="Xu D."/>
            <person name="Zhang Y."/>
        </authorList>
    </citation>
    <scope>NUCLEOTIDE SEQUENCE [LARGE SCALE GENOMIC DNA]</scope>
    <source>
        <strain evidence="2">cv. Punajuju</strain>
        <tissue evidence="1">Leaves</tissue>
    </source>
</reference>
<keyword evidence="2" id="KW-1185">Reference proteome</keyword>
<accession>A0ACB9BNW9</accession>
<proteinExistence type="predicted"/>
<dbReference type="Proteomes" id="UP001055811">
    <property type="component" value="Linkage Group LG06"/>
</dbReference>
<comment type="caution">
    <text evidence="1">The sequence shown here is derived from an EMBL/GenBank/DDBJ whole genome shotgun (WGS) entry which is preliminary data.</text>
</comment>
<name>A0ACB9BNW9_CICIN</name>
<organism evidence="1 2">
    <name type="scientific">Cichorium intybus</name>
    <name type="common">Chicory</name>
    <dbReference type="NCBI Taxonomy" id="13427"/>
    <lineage>
        <taxon>Eukaryota</taxon>
        <taxon>Viridiplantae</taxon>
        <taxon>Streptophyta</taxon>
        <taxon>Embryophyta</taxon>
        <taxon>Tracheophyta</taxon>
        <taxon>Spermatophyta</taxon>
        <taxon>Magnoliopsida</taxon>
        <taxon>eudicotyledons</taxon>
        <taxon>Gunneridae</taxon>
        <taxon>Pentapetalae</taxon>
        <taxon>asterids</taxon>
        <taxon>campanulids</taxon>
        <taxon>Asterales</taxon>
        <taxon>Asteraceae</taxon>
        <taxon>Cichorioideae</taxon>
        <taxon>Cichorieae</taxon>
        <taxon>Cichoriinae</taxon>
        <taxon>Cichorium</taxon>
    </lineage>
</organism>
<gene>
    <name evidence="1" type="ORF">L2E82_35481</name>
</gene>
<evidence type="ECO:0000313" key="1">
    <source>
        <dbReference type="EMBL" id="KAI3723724.1"/>
    </source>
</evidence>
<evidence type="ECO:0000313" key="2">
    <source>
        <dbReference type="Proteomes" id="UP001055811"/>
    </source>
</evidence>